<dbReference type="EMBL" id="JAIQZJ010000001">
    <property type="protein sequence ID" value="MBZ5737023.1"/>
    <property type="molecule type" value="Genomic_DNA"/>
</dbReference>
<evidence type="ECO:0008006" key="4">
    <source>
        <dbReference type="Google" id="ProtNLM"/>
    </source>
</evidence>
<dbReference type="PANTHER" id="PTHR37826:SF3">
    <property type="entry name" value="J DOMAIN-CONTAINING PROTEIN"/>
    <property type="match status" value="1"/>
</dbReference>
<keyword evidence="1" id="KW-0472">Membrane</keyword>
<proteinExistence type="predicted"/>
<evidence type="ECO:0000256" key="1">
    <source>
        <dbReference type="SAM" id="Phobius"/>
    </source>
</evidence>
<reference evidence="2 3" key="1">
    <citation type="submission" date="2021-09" db="EMBL/GenBank/DDBJ databases">
        <title>Whole genome sequence of Nocardioides sp. GBK3QG-3.</title>
        <authorList>
            <person name="Tuo L."/>
        </authorList>
    </citation>
    <scope>NUCLEOTIDE SEQUENCE [LARGE SCALE GENOMIC DNA]</scope>
    <source>
        <strain evidence="2 3">GBK3QG-3</strain>
    </source>
</reference>
<keyword evidence="3" id="KW-1185">Reference proteome</keyword>
<protein>
    <recommendedName>
        <fullName evidence="4">Zinc ribbon domain-containing protein</fullName>
    </recommendedName>
</protein>
<dbReference type="Proteomes" id="UP000780875">
    <property type="component" value="Unassembled WGS sequence"/>
</dbReference>
<accession>A0ABS7U8H6</accession>
<comment type="caution">
    <text evidence="2">The sequence shown here is derived from an EMBL/GenBank/DDBJ whole genome shotgun (WGS) entry which is preliminary data.</text>
</comment>
<name>A0ABS7U8H6_9ACTN</name>
<feature type="transmembrane region" description="Helical" evidence="1">
    <location>
        <begin position="293"/>
        <end position="309"/>
    </location>
</feature>
<organism evidence="2 3">
    <name type="scientific">Nocardioides mangrovi</name>
    <dbReference type="NCBI Taxonomy" id="2874580"/>
    <lineage>
        <taxon>Bacteria</taxon>
        <taxon>Bacillati</taxon>
        <taxon>Actinomycetota</taxon>
        <taxon>Actinomycetes</taxon>
        <taxon>Propionibacteriales</taxon>
        <taxon>Nocardioidaceae</taxon>
        <taxon>Nocardioides</taxon>
    </lineage>
</organism>
<dbReference type="RefSeq" id="WP_224121389.1">
    <property type="nucleotide sequence ID" value="NZ_JAIQZJ010000001.1"/>
</dbReference>
<gene>
    <name evidence="2" type="ORF">K8U61_02520</name>
</gene>
<dbReference type="PANTHER" id="PTHR37826">
    <property type="entry name" value="FLOTILLIN BAND_7_5 DOMAIN PROTEIN"/>
    <property type="match status" value="1"/>
</dbReference>
<sequence>MATATCPSCGAQTEYAPGTTVLKCGSCGSEQQIAASTAVIREHSYDEWHAAHGRTDVATIGAHVLRCQGCGASTETVDIAGSCQFCGGALIAVEQPEGLVQPEAIIPFHVDRRGAQDAFGGWVKSRWFAPDALKAVNSTEGLQGTYLPHWTYDAHTETDYVGERGDYYYVTKTRQVSDGQGGTRTETYQERHTRWSRASGHVARSFDDVLVVGSHRIEPDKVEKMGPWRLEDARPFQSDFLTGYSALRYDVDPDDGSALARQRMADVVEDDCRSDIGGDEQRVSDMDITYSQAMFKLVLMPLWIATYLYNGKSWTVLVNANTGEVVGDRPYSAVKITAAVVAAVALVALVIALFALA</sequence>
<keyword evidence="1" id="KW-1133">Transmembrane helix</keyword>
<feature type="transmembrane region" description="Helical" evidence="1">
    <location>
        <begin position="336"/>
        <end position="356"/>
    </location>
</feature>
<evidence type="ECO:0000313" key="3">
    <source>
        <dbReference type="Proteomes" id="UP000780875"/>
    </source>
</evidence>
<keyword evidence="1" id="KW-0812">Transmembrane</keyword>
<evidence type="ECO:0000313" key="2">
    <source>
        <dbReference type="EMBL" id="MBZ5737023.1"/>
    </source>
</evidence>